<dbReference type="PROSITE" id="PS51375">
    <property type="entry name" value="PPR"/>
    <property type="match status" value="4"/>
</dbReference>
<dbReference type="InterPro" id="IPR046960">
    <property type="entry name" value="PPR_At4g14850-like_plant"/>
</dbReference>
<dbReference type="AlphaFoldDB" id="A0A438J0Y0"/>
<evidence type="ECO:0000256" key="2">
    <source>
        <dbReference type="PROSITE-ProRule" id="PRU00708"/>
    </source>
</evidence>
<dbReference type="Gene3D" id="1.25.40.10">
    <property type="entry name" value="Tetratricopeptide repeat domain"/>
    <property type="match status" value="4"/>
</dbReference>
<accession>A0A438J0Y0</accession>
<dbReference type="PANTHER" id="PTHR47926:SF352">
    <property type="entry name" value="REPEAT-CONTAINING PROTEIN, PUTATIVE-RELATED"/>
    <property type="match status" value="1"/>
</dbReference>
<dbReference type="InterPro" id="IPR046848">
    <property type="entry name" value="E_motif"/>
</dbReference>
<dbReference type="FunFam" id="1.25.40.10:FF:000470">
    <property type="entry name" value="Pentatricopeptide repeat-containing protein At5g66520"/>
    <property type="match status" value="1"/>
</dbReference>
<dbReference type="EMBL" id="QGNW01000069">
    <property type="protein sequence ID" value="RVX02594.1"/>
    <property type="molecule type" value="Genomic_DNA"/>
</dbReference>
<evidence type="ECO:0000256" key="1">
    <source>
        <dbReference type="ARBA" id="ARBA00022737"/>
    </source>
</evidence>
<dbReference type="FunFam" id="1.25.40.10:FF:001088">
    <property type="entry name" value="Pentatricopeptide repeat-containing protein At4g33990"/>
    <property type="match status" value="1"/>
</dbReference>
<name>A0A438J0Y0_VITVI</name>
<feature type="repeat" description="PPR" evidence="2">
    <location>
        <begin position="170"/>
        <end position="200"/>
    </location>
</feature>
<gene>
    <name evidence="3" type="primary">PCMP-H61_27</name>
    <name evidence="3" type="ORF">CK203_016479</name>
</gene>
<comment type="caution">
    <text evidence="3">The sequence shown here is derived from an EMBL/GenBank/DDBJ whole genome shotgun (WGS) entry which is preliminary data.</text>
</comment>
<dbReference type="InterPro" id="IPR011990">
    <property type="entry name" value="TPR-like_helical_dom_sf"/>
</dbReference>
<feature type="repeat" description="PPR" evidence="2">
    <location>
        <begin position="302"/>
        <end position="336"/>
    </location>
</feature>
<dbReference type="NCBIfam" id="TIGR00756">
    <property type="entry name" value="PPR"/>
    <property type="match status" value="4"/>
</dbReference>
<dbReference type="Proteomes" id="UP000288805">
    <property type="component" value="Unassembled WGS sequence"/>
</dbReference>
<evidence type="ECO:0000313" key="4">
    <source>
        <dbReference type="Proteomes" id="UP000288805"/>
    </source>
</evidence>
<organism evidence="3 4">
    <name type="scientific">Vitis vinifera</name>
    <name type="common">Grape</name>
    <dbReference type="NCBI Taxonomy" id="29760"/>
    <lineage>
        <taxon>Eukaryota</taxon>
        <taxon>Viridiplantae</taxon>
        <taxon>Streptophyta</taxon>
        <taxon>Embryophyta</taxon>
        <taxon>Tracheophyta</taxon>
        <taxon>Spermatophyta</taxon>
        <taxon>Magnoliopsida</taxon>
        <taxon>eudicotyledons</taxon>
        <taxon>Gunneridae</taxon>
        <taxon>Pentapetalae</taxon>
        <taxon>rosids</taxon>
        <taxon>Vitales</taxon>
        <taxon>Vitaceae</taxon>
        <taxon>Viteae</taxon>
        <taxon>Vitis</taxon>
    </lineage>
</organism>
<dbReference type="InterPro" id="IPR002885">
    <property type="entry name" value="PPR_rpt"/>
</dbReference>
<reference evidence="3 4" key="1">
    <citation type="journal article" date="2018" name="PLoS Genet.">
        <title>Population sequencing reveals clonal diversity and ancestral inbreeding in the grapevine cultivar Chardonnay.</title>
        <authorList>
            <person name="Roach M.J."/>
            <person name="Johnson D.L."/>
            <person name="Bohlmann J."/>
            <person name="van Vuuren H.J."/>
            <person name="Jones S.J."/>
            <person name="Pretorius I.S."/>
            <person name="Schmidt S.A."/>
            <person name="Borneman A.R."/>
        </authorList>
    </citation>
    <scope>NUCLEOTIDE SEQUENCE [LARGE SCALE GENOMIC DNA]</scope>
    <source>
        <strain evidence="4">cv. Chardonnay</strain>
        <tissue evidence="3">Leaf</tissue>
    </source>
</reference>
<dbReference type="Pfam" id="PF20431">
    <property type="entry name" value="E_motif"/>
    <property type="match status" value="1"/>
</dbReference>
<proteinExistence type="predicted"/>
<sequence length="536" mass="59746">MSRCRRRCLLLLEKCRHMKQLKEAHAQVLTCGLGTDSFALSRLLAFCSHPLHGSLPHAWKLFQQIQHPTICICNTMIKAFVLKGKLINTIQIYSQMLENGLYPDNYTLPYVLKACAGLQSCHLGESAHGQSVKLGFWFDIFVGNTLIAMYSSFGNVRAARCIFDEMPWHTAVSWTVMISGYAKVGDVETARMLFDEAPMKDRGIWGSIISGYVQNNCFKEGLQMFRLMQSTGLEPDEAILVSILCACAHLGAMEIGVWVHRYLDQLGHPLSVRLSTGLIDMYAKCGSLDIAKKLFDGMSQRDTICWNAMISGMAMNGDGDNALRLFSEMEKAGVKPDDITFIAIFTACSYSGMAHEAIRLLNSMCTVYNMEPKSEHYGCIVDLLGRAGLLKEAKELILKMPNSSSPTEQAIAWRALLSACCSHGQTEVAEDAAQRLFHLEHHSGAYVLLSNLYAAAGKQDHVRRIRKMMENRGVDKAPGCSSVKINGVVHEFIAGEETHLQMEEVHRVLEKMNKQMGYSGFNPYPFEVDETLCIQA</sequence>
<feature type="repeat" description="PPR" evidence="2">
    <location>
        <begin position="69"/>
        <end position="103"/>
    </location>
</feature>
<keyword evidence="1" id="KW-0677">Repeat</keyword>
<dbReference type="FunFam" id="1.25.40.10:FF:001641">
    <property type="entry name" value="Os12g0114400 protein"/>
    <property type="match status" value="1"/>
</dbReference>
<feature type="repeat" description="PPR" evidence="2">
    <location>
        <begin position="201"/>
        <end position="235"/>
    </location>
</feature>
<protein>
    <submittedName>
        <fullName evidence="3">Pentatricopeptide repeat-containing protein</fullName>
    </submittedName>
</protein>
<dbReference type="GO" id="GO:0003723">
    <property type="term" value="F:RNA binding"/>
    <property type="evidence" value="ECO:0007669"/>
    <property type="project" value="InterPro"/>
</dbReference>
<dbReference type="KEGG" id="vvi:100244013"/>
<dbReference type="Pfam" id="PF01535">
    <property type="entry name" value="PPR"/>
    <property type="match status" value="5"/>
</dbReference>
<dbReference type="OrthoDB" id="185373at2759"/>
<evidence type="ECO:0000313" key="3">
    <source>
        <dbReference type="EMBL" id="RVX02594.1"/>
    </source>
</evidence>
<dbReference type="GO" id="GO:0009451">
    <property type="term" value="P:RNA modification"/>
    <property type="evidence" value="ECO:0007669"/>
    <property type="project" value="InterPro"/>
</dbReference>
<dbReference type="Pfam" id="PF13041">
    <property type="entry name" value="PPR_2"/>
    <property type="match status" value="2"/>
</dbReference>
<dbReference type="PANTHER" id="PTHR47926">
    <property type="entry name" value="PENTATRICOPEPTIDE REPEAT-CONTAINING PROTEIN"/>
    <property type="match status" value="1"/>
</dbReference>